<reference evidence="1" key="2">
    <citation type="submission" date="2022-01" db="EMBL/GenBank/DDBJ databases">
        <authorList>
            <person name="Yamashiro T."/>
            <person name="Shiraishi A."/>
            <person name="Satake H."/>
            <person name="Nakayama K."/>
        </authorList>
    </citation>
    <scope>NUCLEOTIDE SEQUENCE</scope>
</reference>
<organism evidence="1 2">
    <name type="scientific">Tanacetum coccineum</name>
    <dbReference type="NCBI Taxonomy" id="301880"/>
    <lineage>
        <taxon>Eukaryota</taxon>
        <taxon>Viridiplantae</taxon>
        <taxon>Streptophyta</taxon>
        <taxon>Embryophyta</taxon>
        <taxon>Tracheophyta</taxon>
        <taxon>Spermatophyta</taxon>
        <taxon>Magnoliopsida</taxon>
        <taxon>eudicotyledons</taxon>
        <taxon>Gunneridae</taxon>
        <taxon>Pentapetalae</taxon>
        <taxon>asterids</taxon>
        <taxon>campanulids</taxon>
        <taxon>Asterales</taxon>
        <taxon>Asteraceae</taxon>
        <taxon>Asteroideae</taxon>
        <taxon>Anthemideae</taxon>
        <taxon>Anthemidinae</taxon>
        <taxon>Tanacetum</taxon>
    </lineage>
</organism>
<name>A0ABQ5FF96_9ASTR</name>
<evidence type="ECO:0000313" key="1">
    <source>
        <dbReference type="EMBL" id="GJT61861.1"/>
    </source>
</evidence>
<comment type="caution">
    <text evidence="1">The sequence shown here is derived from an EMBL/GenBank/DDBJ whole genome shotgun (WGS) entry which is preliminary data.</text>
</comment>
<dbReference type="Proteomes" id="UP001151760">
    <property type="component" value="Unassembled WGS sequence"/>
</dbReference>
<protein>
    <submittedName>
        <fullName evidence="1">Uncharacterized protein</fullName>
    </submittedName>
</protein>
<keyword evidence="2" id="KW-1185">Reference proteome</keyword>
<reference evidence="1" key="1">
    <citation type="journal article" date="2022" name="Int. J. Mol. Sci.">
        <title>Draft Genome of Tanacetum Coccineum: Genomic Comparison of Closely Related Tanacetum-Family Plants.</title>
        <authorList>
            <person name="Yamashiro T."/>
            <person name="Shiraishi A."/>
            <person name="Nakayama K."/>
            <person name="Satake H."/>
        </authorList>
    </citation>
    <scope>NUCLEOTIDE SEQUENCE</scope>
</reference>
<dbReference type="EMBL" id="BQNB010017324">
    <property type="protein sequence ID" value="GJT61861.1"/>
    <property type="molecule type" value="Genomic_DNA"/>
</dbReference>
<evidence type="ECO:0000313" key="2">
    <source>
        <dbReference type="Proteomes" id="UP001151760"/>
    </source>
</evidence>
<accession>A0ABQ5FF96</accession>
<sequence length="430" mass="49908">MIRVNMFVDKDTELVKESSKKAEAEMAQENDEQEEAEMKKLIKVVPDEEEVAIDAIPLATKPPSIVDWKIVKEGKRRFETLWKLVKAKHGSTRPEEGYERVLWGDIWTIVHFVRFQDMHLFMLAEKRYPLTPATITEMLNKKLQTDHLNATNKMGDANINTLTMEQYLALTRGNQAPSVVKPEIRGNVNFEIKIQFMRELREDTFSGNKNDDAYEHLERILDIVNYPQEPSTPGIYSKMPSFKGIVHHLKWISSLRKSTTSNGKVMKHYTKLRRAIINKLDSLGRDMKKLKENVHAIQVGYENYGGAHYNKDCLIREEVHQDTTLVLIIAHLLESTKLNTRNQNAPLKNLETQIKKLAKDYQAKAANEVPDPLEEYKLAFDMEIEQLVDEYELGIGKKGYVLDDIWEKYEQVHGGTMYSWHDEGFEEEER</sequence>
<gene>
    <name evidence="1" type="ORF">Tco_1005394</name>
</gene>
<proteinExistence type="predicted"/>